<dbReference type="PANTHER" id="PTHR35213:SF3">
    <property type="entry name" value="MYB-LIKE DOMAIN-CONTAINING PROTEIN"/>
    <property type="match status" value="1"/>
</dbReference>
<dbReference type="EMBL" id="CAACVS010000042">
    <property type="protein sequence ID" value="VEU34895.1"/>
    <property type="molecule type" value="Genomic_DNA"/>
</dbReference>
<evidence type="ECO:0000313" key="3">
    <source>
        <dbReference type="Proteomes" id="UP000291116"/>
    </source>
</evidence>
<gene>
    <name evidence="2" type="ORF">PSNMU_V1.4_AUG-EV-PASAV3_0016150</name>
</gene>
<accession>A0A448YYR0</accession>
<evidence type="ECO:0000313" key="2">
    <source>
        <dbReference type="EMBL" id="VEU34895.1"/>
    </source>
</evidence>
<evidence type="ECO:0000256" key="1">
    <source>
        <dbReference type="SAM" id="MobiDB-lite"/>
    </source>
</evidence>
<dbReference type="AlphaFoldDB" id="A0A448YYR0"/>
<feature type="region of interest" description="Disordered" evidence="1">
    <location>
        <begin position="212"/>
        <end position="236"/>
    </location>
</feature>
<keyword evidence="3" id="KW-1185">Reference proteome</keyword>
<reference evidence="2 3" key="1">
    <citation type="submission" date="2019-01" db="EMBL/GenBank/DDBJ databases">
        <authorList>
            <person name="Ferrante I. M."/>
        </authorList>
    </citation>
    <scope>NUCLEOTIDE SEQUENCE [LARGE SCALE GENOMIC DNA]</scope>
    <source>
        <strain evidence="2 3">B856</strain>
    </source>
</reference>
<protein>
    <submittedName>
        <fullName evidence="2">Uncharacterized protein</fullName>
    </submittedName>
</protein>
<dbReference type="PANTHER" id="PTHR35213">
    <property type="entry name" value="RING-TYPE DOMAIN-CONTAINING PROTEIN-RELATED"/>
    <property type="match status" value="1"/>
</dbReference>
<dbReference type="OrthoDB" id="49588at2759"/>
<proteinExistence type="predicted"/>
<sequence>MSDCSGRSPMIHRAGKWTTEEEAYANILIELFEEGRVQDFEEYDHPTSPHTIKIKNGMTMRHFLSRKLCCSPMRISKKFAGRGIGKLVYTTQRKNVVVTSQEKQQLLLLRQVPGFLPTSVANAVVPLPRALFLDRLNRLKQAEEDFFKVAFLHGNPVERYKQQNNRKSIHQALLKANNQGELSTFVASRAQDSPINTALATAHCFPPIAPTSMQNDGKVPTEQAQQSMTDPQEDRGPFLALQKNYSLLPTDNHNVLTPGQMLQAAFVVMMTLLPKPMNKAVLFPLQTRTAIHFAYLAMTIQANKTQHRSLRHPN</sequence>
<name>A0A448YYR0_9STRA</name>
<organism evidence="2 3">
    <name type="scientific">Pseudo-nitzschia multistriata</name>
    <dbReference type="NCBI Taxonomy" id="183589"/>
    <lineage>
        <taxon>Eukaryota</taxon>
        <taxon>Sar</taxon>
        <taxon>Stramenopiles</taxon>
        <taxon>Ochrophyta</taxon>
        <taxon>Bacillariophyta</taxon>
        <taxon>Bacillariophyceae</taxon>
        <taxon>Bacillariophycidae</taxon>
        <taxon>Bacillariales</taxon>
        <taxon>Bacillariaceae</taxon>
        <taxon>Pseudo-nitzschia</taxon>
    </lineage>
</organism>
<dbReference type="Proteomes" id="UP000291116">
    <property type="component" value="Unassembled WGS sequence"/>
</dbReference>